<dbReference type="Gene3D" id="1.10.3230.30">
    <property type="entry name" value="Phage gp6-like head-tail connector protein"/>
    <property type="match status" value="1"/>
</dbReference>
<dbReference type="InterPro" id="IPR011738">
    <property type="entry name" value="Phage_CHP"/>
</dbReference>
<accession>A0A916VR15</accession>
<dbReference type="EMBL" id="BMKA01000003">
    <property type="protein sequence ID" value="GGA22985.1"/>
    <property type="molecule type" value="Genomic_DNA"/>
</dbReference>
<organism evidence="1 2">
    <name type="scientific">Neptunicoccus cionae</name>
    <dbReference type="NCBI Taxonomy" id="2035344"/>
    <lineage>
        <taxon>Bacteria</taxon>
        <taxon>Pseudomonadati</taxon>
        <taxon>Pseudomonadota</taxon>
        <taxon>Alphaproteobacteria</taxon>
        <taxon>Rhodobacterales</taxon>
        <taxon>Paracoccaceae</taxon>
        <taxon>Neptunicoccus</taxon>
    </lineage>
</organism>
<name>A0A916VR15_9RHOB</name>
<dbReference type="Proteomes" id="UP000628017">
    <property type="component" value="Unassembled WGS sequence"/>
</dbReference>
<comment type="caution">
    <text evidence="1">The sequence shown here is derived from an EMBL/GenBank/DDBJ whole genome shotgun (WGS) entry which is preliminary data.</text>
</comment>
<evidence type="ECO:0000313" key="2">
    <source>
        <dbReference type="Proteomes" id="UP000628017"/>
    </source>
</evidence>
<reference evidence="1" key="2">
    <citation type="submission" date="2020-09" db="EMBL/GenBank/DDBJ databases">
        <authorList>
            <person name="Sun Q."/>
            <person name="Zhou Y."/>
        </authorList>
    </citation>
    <scope>NUCLEOTIDE SEQUENCE</scope>
    <source>
        <strain evidence="1">CGMCC 1.15880</strain>
    </source>
</reference>
<evidence type="ECO:0008006" key="3">
    <source>
        <dbReference type="Google" id="ProtNLM"/>
    </source>
</evidence>
<protein>
    <recommendedName>
        <fullName evidence="3">Phage gp6-like head-tail connector protein</fullName>
    </recommendedName>
</protein>
<gene>
    <name evidence="1" type="ORF">GCM10011498_24700</name>
</gene>
<dbReference type="AlphaFoldDB" id="A0A916VR15"/>
<keyword evidence="2" id="KW-1185">Reference proteome</keyword>
<dbReference type="CDD" id="cd08054">
    <property type="entry name" value="gp6"/>
    <property type="match status" value="1"/>
</dbReference>
<reference evidence="1" key="1">
    <citation type="journal article" date="2014" name="Int. J. Syst. Evol. Microbiol.">
        <title>Complete genome sequence of Corynebacterium casei LMG S-19264T (=DSM 44701T), isolated from a smear-ripened cheese.</title>
        <authorList>
            <consortium name="US DOE Joint Genome Institute (JGI-PGF)"/>
            <person name="Walter F."/>
            <person name="Albersmeier A."/>
            <person name="Kalinowski J."/>
            <person name="Ruckert C."/>
        </authorList>
    </citation>
    <scope>NUCLEOTIDE SEQUENCE</scope>
    <source>
        <strain evidence="1">CGMCC 1.15880</strain>
    </source>
</reference>
<dbReference type="NCBIfam" id="TIGR02215">
    <property type="entry name" value="phage_chp_gp8"/>
    <property type="match status" value="1"/>
</dbReference>
<evidence type="ECO:0000313" key="1">
    <source>
        <dbReference type="EMBL" id="GGA22985.1"/>
    </source>
</evidence>
<dbReference type="RefSeq" id="WP_188675700.1">
    <property type="nucleotide sequence ID" value="NZ_BMKA01000003.1"/>
</dbReference>
<sequence length="195" mass="20985">MILTELSSVPSGSLPLALLKEHLRLGTGFSSGAEQDDLLEAYLRAAISAVEGRTGLVLLEKSFNWALTAWRHYDRQVLPVRPVQSVDTLTLVDRAGGETVMPPETYHLERDSQNPALVAVGLALAVIPDGGSAEISFTAGYGPVWSDVPPDLARAVLLLAAEFYEHRASREGASLPTAILSLLERFRKVRLLGGA</sequence>
<proteinExistence type="predicted"/>